<accession>A0A8S1SA11</accession>
<protein>
    <submittedName>
        <fullName evidence="1">Uncharacterized protein</fullName>
    </submittedName>
</protein>
<reference evidence="1" key="1">
    <citation type="submission" date="2021-01" db="EMBL/GenBank/DDBJ databases">
        <authorList>
            <consortium name="Genoscope - CEA"/>
            <person name="William W."/>
        </authorList>
    </citation>
    <scope>NUCLEOTIDE SEQUENCE</scope>
</reference>
<name>A0A8S1SA11_PAROT</name>
<keyword evidence="2" id="KW-1185">Reference proteome</keyword>
<proteinExistence type="predicted"/>
<dbReference type="EMBL" id="CAJJDP010000006">
    <property type="protein sequence ID" value="CAD8135899.1"/>
    <property type="molecule type" value="Genomic_DNA"/>
</dbReference>
<evidence type="ECO:0000313" key="1">
    <source>
        <dbReference type="EMBL" id="CAD8135899.1"/>
    </source>
</evidence>
<comment type="caution">
    <text evidence="1">The sequence shown here is derived from an EMBL/GenBank/DDBJ whole genome shotgun (WGS) entry which is preliminary data.</text>
</comment>
<gene>
    <name evidence="1" type="ORF">POCTA_138.1.T0070086</name>
</gene>
<dbReference type="Proteomes" id="UP000683925">
    <property type="component" value="Unassembled WGS sequence"/>
</dbReference>
<sequence>MRLYLKENQKIVLGIPNNQLFIKTRQIAMPLTELL</sequence>
<evidence type="ECO:0000313" key="2">
    <source>
        <dbReference type="Proteomes" id="UP000683925"/>
    </source>
</evidence>
<organism evidence="1 2">
    <name type="scientific">Paramecium octaurelia</name>
    <dbReference type="NCBI Taxonomy" id="43137"/>
    <lineage>
        <taxon>Eukaryota</taxon>
        <taxon>Sar</taxon>
        <taxon>Alveolata</taxon>
        <taxon>Ciliophora</taxon>
        <taxon>Intramacronucleata</taxon>
        <taxon>Oligohymenophorea</taxon>
        <taxon>Peniculida</taxon>
        <taxon>Parameciidae</taxon>
        <taxon>Paramecium</taxon>
    </lineage>
</organism>
<dbReference type="AlphaFoldDB" id="A0A8S1SA11"/>